<dbReference type="GO" id="GO:0016491">
    <property type="term" value="F:oxidoreductase activity"/>
    <property type="evidence" value="ECO:0007669"/>
    <property type="project" value="UniProtKB-KW"/>
</dbReference>
<comment type="similarity">
    <text evidence="2">Belongs to the P33MONOX family.</text>
</comment>
<evidence type="ECO:0000256" key="8">
    <source>
        <dbReference type="ARBA" id="ARBA00025240"/>
    </source>
</evidence>
<protein>
    <recommendedName>
        <fullName evidence="4">Putative monooxygenase p33MONOX</fullName>
    </recommendedName>
</protein>
<feature type="region of interest" description="Disordered" evidence="9">
    <location>
        <begin position="66"/>
        <end position="131"/>
    </location>
</feature>
<evidence type="ECO:0000256" key="1">
    <source>
        <dbReference type="ARBA" id="ARBA00004496"/>
    </source>
</evidence>
<evidence type="ECO:0000256" key="9">
    <source>
        <dbReference type="SAM" id="MobiDB-lite"/>
    </source>
</evidence>
<evidence type="ECO:0000256" key="4">
    <source>
        <dbReference type="ARBA" id="ARBA00016432"/>
    </source>
</evidence>
<keyword evidence="6" id="KW-0521">NADP</keyword>
<name>A0A2K6UNI0_SAIBB</name>
<dbReference type="Pfam" id="PF15302">
    <property type="entry name" value="P33MONOX"/>
    <property type="match status" value="1"/>
</dbReference>
<evidence type="ECO:0000313" key="10">
    <source>
        <dbReference type="Ensembl" id="ENSSBOP00000033456.1"/>
    </source>
</evidence>
<evidence type="ECO:0000256" key="3">
    <source>
        <dbReference type="ARBA" id="ARBA00011791"/>
    </source>
</evidence>
<keyword evidence="7" id="KW-0560">Oxidoreductase</keyword>
<sequence length="183" mass="20170">MTLSSATDSVEKVPVVKAKATHVIMNYLITKQTQERLRDVGYTPHRGLTTKETKHLPVAEALHKLELQSGERTKEETEPVSAHNTPHSSPKQKPGALPGPNPSTIDYGSGDKDRNLSGKQTHFGPRSLQKYDSGSFATQAYQGVQKPSPMKLIHAQPPKMDILPPWTHKLKPHTLNVLTPTGF</sequence>
<accession>A0A2K6UNI0</accession>
<evidence type="ECO:0000256" key="2">
    <source>
        <dbReference type="ARBA" id="ARBA00008758"/>
    </source>
</evidence>
<dbReference type="InterPro" id="IPR026759">
    <property type="entry name" value="P33MONOX"/>
</dbReference>
<reference evidence="10" key="2">
    <citation type="submission" date="2025-09" db="UniProtKB">
        <authorList>
            <consortium name="Ensembl"/>
        </authorList>
    </citation>
    <scope>IDENTIFICATION</scope>
</reference>
<dbReference type="OMA" id="LMERMRM"/>
<dbReference type="GeneTree" id="ENSGT00390000000537"/>
<comment type="subcellular location">
    <subcellularLocation>
        <location evidence="1">Cytoplasm</location>
    </subcellularLocation>
</comment>
<feature type="compositionally biased region" description="Basic and acidic residues" evidence="9">
    <location>
        <begin position="66"/>
        <end position="77"/>
    </location>
</feature>
<keyword evidence="5" id="KW-0963">Cytoplasm</keyword>
<feature type="compositionally biased region" description="Polar residues" evidence="9">
    <location>
        <begin position="82"/>
        <end position="91"/>
    </location>
</feature>
<proteinExistence type="inferred from homology"/>
<dbReference type="GO" id="GO:0005737">
    <property type="term" value="C:cytoplasm"/>
    <property type="evidence" value="ECO:0007669"/>
    <property type="project" value="UniProtKB-SubCell"/>
</dbReference>
<evidence type="ECO:0000256" key="5">
    <source>
        <dbReference type="ARBA" id="ARBA00022490"/>
    </source>
</evidence>
<keyword evidence="11" id="KW-1185">Reference proteome</keyword>
<comment type="subunit">
    <text evidence="3">Interacts with NELFB, NOL12 and PRNP.</text>
</comment>
<organism evidence="10 11">
    <name type="scientific">Saimiri boliviensis boliviensis</name>
    <name type="common">Bolivian squirrel monkey</name>
    <dbReference type="NCBI Taxonomy" id="39432"/>
    <lineage>
        <taxon>Eukaryota</taxon>
        <taxon>Metazoa</taxon>
        <taxon>Chordata</taxon>
        <taxon>Craniata</taxon>
        <taxon>Vertebrata</taxon>
        <taxon>Euteleostomi</taxon>
        <taxon>Mammalia</taxon>
        <taxon>Eutheria</taxon>
        <taxon>Euarchontoglires</taxon>
        <taxon>Primates</taxon>
        <taxon>Haplorrhini</taxon>
        <taxon>Platyrrhini</taxon>
        <taxon>Cebidae</taxon>
        <taxon>Saimiriinae</taxon>
        <taxon>Saimiri</taxon>
    </lineage>
</organism>
<reference evidence="10" key="1">
    <citation type="submission" date="2025-08" db="UniProtKB">
        <authorList>
            <consortium name="Ensembl"/>
        </authorList>
    </citation>
    <scope>IDENTIFICATION</scope>
</reference>
<dbReference type="AlphaFoldDB" id="A0A2K6UNI0"/>
<dbReference type="Proteomes" id="UP000233220">
    <property type="component" value="Unplaced"/>
</dbReference>
<evidence type="ECO:0000256" key="7">
    <source>
        <dbReference type="ARBA" id="ARBA00023002"/>
    </source>
</evidence>
<dbReference type="Ensembl" id="ENSSBOT00000050371.1">
    <property type="protein sequence ID" value="ENSSBOP00000033456.1"/>
    <property type="gene ID" value="ENSSBOG00000032893.1"/>
</dbReference>
<evidence type="ECO:0000256" key="6">
    <source>
        <dbReference type="ARBA" id="ARBA00022857"/>
    </source>
</evidence>
<comment type="function">
    <text evidence="8">Potential NADPH-dependent oxidoreductase. May be involved in the regulation of neuronal survival, differentiation and axonal outgrowth.</text>
</comment>
<evidence type="ECO:0000313" key="11">
    <source>
        <dbReference type="Proteomes" id="UP000233220"/>
    </source>
</evidence>
<dbReference type="PANTHER" id="PTHR28342:SF1">
    <property type="entry name" value="MONOOXYGENASE P33MONOX-RELATED"/>
    <property type="match status" value="1"/>
</dbReference>
<dbReference type="PANTHER" id="PTHR28342">
    <property type="entry name" value="MONOOXYGENASE P33MONOX-RELATED"/>
    <property type="match status" value="1"/>
</dbReference>